<proteinExistence type="predicted"/>
<evidence type="ECO:0000256" key="4">
    <source>
        <dbReference type="ARBA" id="ARBA00023163"/>
    </source>
</evidence>
<keyword evidence="8" id="KW-0436">Ligase</keyword>
<evidence type="ECO:0000313" key="8">
    <source>
        <dbReference type="EMBL" id="KAK3911467.1"/>
    </source>
</evidence>
<evidence type="ECO:0000256" key="1">
    <source>
        <dbReference type="ARBA" id="ARBA00011764"/>
    </source>
</evidence>
<evidence type="ECO:0000313" key="9">
    <source>
        <dbReference type="Proteomes" id="UP001219518"/>
    </source>
</evidence>
<comment type="caution">
    <text evidence="8">The sequence shown here is derived from an EMBL/GenBank/DDBJ whole genome shotgun (WGS) entry which is preliminary data.</text>
</comment>
<feature type="compositionally biased region" description="Acidic residues" evidence="6">
    <location>
        <begin position="162"/>
        <end position="172"/>
    </location>
</feature>
<dbReference type="AlphaFoldDB" id="A0AAE1LAX8"/>
<feature type="region of interest" description="Disordered" evidence="6">
    <location>
        <begin position="139"/>
        <end position="175"/>
    </location>
</feature>
<evidence type="ECO:0000256" key="6">
    <source>
        <dbReference type="SAM" id="MobiDB-lite"/>
    </source>
</evidence>
<dbReference type="InterPro" id="IPR028002">
    <property type="entry name" value="Myb_DNA-bind_5"/>
</dbReference>
<evidence type="ECO:0000256" key="3">
    <source>
        <dbReference type="ARBA" id="ARBA00023015"/>
    </source>
</evidence>
<keyword evidence="9" id="KW-1185">Reference proteome</keyword>
<sequence>MMQVNPGYRGPLARASEEQKEFLVNYMMQHPSFRENEFHGNAGRKKISQRWEKLASKLNCFKAGAQKPVRKWMKFWSDQKAMVRTRAADITSCLRQTGRNADPLPHLSTYERKVLDCQGGMERIRGFRTVDPLDLDDPFEISNEERRQQRAVKRPKEAVVLSDEDEHEDDDPSPIPDKCSISCLTLMVLCTLIVSLDENDSKDVKPNPLETIVISSDEDNNDIGKYIEH</sequence>
<dbReference type="Pfam" id="PF13873">
    <property type="entry name" value="Myb_DNA-bind_5"/>
    <property type="match status" value="1"/>
</dbReference>
<evidence type="ECO:0000256" key="2">
    <source>
        <dbReference type="ARBA" id="ARBA00016807"/>
    </source>
</evidence>
<dbReference type="GO" id="GO:0016874">
    <property type="term" value="F:ligase activity"/>
    <property type="evidence" value="ECO:0007669"/>
    <property type="project" value="UniProtKB-KW"/>
</dbReference>
<reference evidence="8" key="2">
    <citation type="journal article" date="2023" name="BMC Genomics">
        <title>Pest status, molecular evolution, and epigenetic factors derived from the genome assembly of Frankliniella fusca, a thysanopteran phytovirus vector.</title>
        <authorList>
            <person name="Catto M.A."/>
            <person name="Labadie P.E."/>
            <person name="Jacobson A.L."/>
            <person name="Kennedy G.G."/>
            <person name="Srinivasan R."/>
            <person name="Hunt B.G."/>
        </authorList>
    </citation>
    <scope>NUCLEOTIDE SEQUENCE</scope>
    <source>
        <strain evidence="8">PL_HMW_Pooled</strain>
    </source>
</reference>
<protein>
    <recommendedName>
        <fullName evidence="2">Regulatory protein zeste</fullName>
    </recommendedName>
</protein>
<reference evidence="8" key="1">
    <citation type="submission" date="2021-07" db="EMBL/GenBank/DDBJ databases">
        <authorList>
            <person name="Catto M.A."/>
            <person name="Jacobson A."/>
            <person name="Kennedy G."/>
            <person name="Labadie P."/>
            <person name="Hunt B.G."/>
            <person name="Srinivasan R."/>
        </authorList>
    </citation>
    <scope>NUCLEOTIDE SEQUENCE</scope>
    <source>
        <strain evidence="8">PL_HMW_Pooled</strain>
        <tissue evidence="8">Head</tissue>
    </source>
</reference>
<accession>A0AAE1LAX8</accession>
<comment type="function">
    <text evidence="5">Involved in transvection phenomena (= synapsis-dependent gene expression), where the synaptic pairing of chromosomes carrying genes with which zeste interacts influences the expression of these genes. Zeste binds to DNA and stimulates transcription from a nearby promoter.</text>
</comment>
<name>A0AAE1LAX8_9NEOP</name>
<organism evidence="8 9">
    <name type="scientific">Frankliniella fusca</name>
    <dbReference type="NCBI Taxonomy" id="407009"/>
    <lineage>
        <taxon>Eukaryota</taxon>
        <taxon>Metazoa</taxon>
        <taxon>Ecdysozoa</taxon>
        <taxon>Arthropoda</taxon>
        <taxon>Hexapoda</taxon>
        <taxon>Insecta</taxon>
        <taxon>Pterygota</taxon>
        <taxon>Neoptera</taxon>
        <taxon>Paraneoptera</taxon>
        <taxon>Thysanoptera</taxon>
        <taxon>Terebrantia</taxon>
        <taxon>Thripoidea</taxon>
        <taxon>Thripidae</taxon>
        <taxon>Frankliniella</taxon>
    </lineage>
</organism>
<gene>
    <name evidence="8" type="ORF">KUF71_021195</name>
</gene>
<feature type="domain" description="Myb/SANT-like DNA-binding" evidence="7">
    <location>
        <begin position="14"/>
        <end position="88"/>
    </location>
</feature>
<evidence type="ECO:0000256" key="5">
    <source>
        <dbReference type="ARBA" id="ARBA00025466"/>
    </source>
</evidence>
<keyword evidence="3" id="KW-0805">Transcription regulation</keyword>
<keyword evidence="4" id="KW-0804">Transcription</keyword>
<evidence type="ECO:0000259" key="7">
    <source>
        <dbReference type="Pfam" id="PF13873"/>
    </source>
</evidence>
<comment type="subunit">
    <text evidence="1">Self-associates forming complexes of several hundred monomers.</text>
</comment>
<dbReference type="Proteomes" id="UP001219518">
    <property type="component" value="Unassembled WGS sequence"/>
</dbReference>
<dbReference type="EMBL" id="JAHWGI010000268">
    <property type="protein sequence ID" value="KAK3911467.1"/>
    <property type="molecule type" value="Genomic_DNA"/>
</dbReference>